<protein>
    <recommendedName>
        <fullName evidence="3">AMP-activated protein kinase glycogen-binding domain-containing protein</fullName>
    </recommendedName>
</protein>
<dbReference type="InterPro" id="IPR014756">
    <property type="entry name" value="Ig_E-set"/>
</dbReference>
<keyword evidence="2" id="KW-0175">Coiled coil</keyword>
<sequence>MGTDKDLIGSQCRRTQSLNCQSEGSPSRDALVIYLENEKSEQDRLIVAIVKELEDLKEIRNDAFQRLHEKVDDLELYLNKKQQELIEIGSNNGDIEYKTFKWSAKDLAENIFDLENGHLNDLAEPKDKNDWTLTENLKKRMKELENATQRLTNEKKIAVTKLHEIEQLELNVEELKKEVSMKDQQIIKLEKDFNDKQNEFKLRIEELLGEVNEAKRNAVINEQMKNDVEWCLGEHRQWLADANNKIDELENKLEAIGCENNNLREEIEKLTGNIRASMEAIEGLQKEINNKNEQINCITKQKNDAEWNFNDKQQLLEDANNRISELESVLIEKDNSIEELKKCNEECFDEQAALHKKLLSSEKALSEAPNRNKLNELSSVVDCLQNELNGKNEYIKTLTKQCNDAEWNLGEHRQWLHDSNIRIQDLEKELCKRNDYVEQLRQEIGNRNADISSNLVTIDALNSELTDKNLCIENVEKAKNDAEWSLGEHRQWLQNANDRIDELIHSMEEKDRKIAELQKSLEDALLLGTVQKESLEHLTSKLHEIEETLAKAPKSNELSTLVSTTEDIRREIDIKNIYINDLEKQRNDLEWSLGEHRQWLENANERIAELEKCEEGKDNIIKELRSDIDELSKKVVLDLKAALEAVKNEAQLEKTEQISIEQLMAKLHNAEQALAENPKLDDLTSLKNENENLREILKDKDARIDDLTQQMNDREWSLGEHRQWLRDCNDRANWLDSIVMAKNGEIDGLRCENDRLKSDLAKISQNADINNLNAAVENLHNEINKKNNDIDEMMKQRNETEQKLGEHRQWLEDANKRANELAGKLTEKEEALNLIIEKHPEIVEEHKKVDITLVGSKPIEVDKSKLYEKIFELETKLLEMEKAAVEIHNDNQLKVEHEMSIAKLREILDQKDADLEHISKKRSDAEWFLGEERQRLKDANQRIALLEEELTCVKIEHADILHNLRNETFELREKNKKLKETLTKTEVIMKDLSKDAKMTMLILGQTEESGNLEEEFKQLCKKYVQLSSLLATIQDHLAKLQIEASEFINSKELWKVIENLNNELHQRRAENGSLLKQKTDTEWELGEHREWLRNANNRITVLEDELAHIKDANEKALEVLHVENETLNQKNAQLKDAVKHLQDEIQNLTMDTTTEIKKHNCWECREVSGLNRVENVDEELSSIKCLLENLCKELNYQKIIDNLMEERSKAEQMLKERKESITDAYNKIVELEKQILENTLEEQSGVTESDSHEEIDEIQRQLNDKNAEVEKLLTLKSELERNLEKVTIRNEEMSALLDQKEQTINAIINEKNSIVMERNSLEQQIDNLKQQCRTLSSFGIEGQNTTELMVRLCEKEDLLQQFTTEIAEKVQEITNLHNVIKDLRDVNNEKNRIIDDLNRLTSEKEWNLGEYRQWLLDANNKIDNLKRELNDVRQREKLSMIELDKLTNEIDEKNGKISQLHNKIAKMESDAINVQYGKEMISDEHFSSELVELREKLLHMEEYVQFQDEELRQLRKEHTQTLTNEQRNVSPESIAIQSHIIDSSMMSEGYHELSSELITLNRKKYELEEKLKRVENDLQESHEKIKWLENEQRKTGEEIWLAKERVANQDCELRDLHGQCSWLRDENARLQNELGEERKKNVENGGIDWCKFDEMKNEMKQIENTLRDEKSKVEWRLGEVTQYWNDAKWKIGELEAGMAHKEWLLDQAHQKIHELDQMCRFRDTTKSVLDGAFLIKKQPTGDRYKWRLAMWQVIILSNESSPDDLKDYRRIWFEVRAPTAKIVLLSASFVSWECFLLCQKLDNDGDKFGVWVDIPPGRYEFLFVVDGQWAISDSYETCWNEHGTHNNCRYVD</sequence>
<feature type="coiled-coil region" evidence="2">
    <location>
        <begin position="680"/>
        <end position="710"/>
    </location>
</feature>
<feature type="domain" description="AMP-activated protein kinase glycogen-binding" evidence="3">
    <location>
        <begin position="1781"/>
        <end position="1850"/>
    </location>
</feature>
<dbReference type="Proteomes" id="UP000276991">
    <property type="component" value="Unassembled WGS sequence"/>
</dbReference>
<comment type="function">
    <text evidence="1">Non-catalytic subunit of AMP-activated protein kinase (AMPK), an energy sensor protein kinase that plays a key role in regulating cellular energy metabolism. In response to reduction of intracellular ATP levels, AMPK activates energy-producing pathways and inhibits energy-consuming processes: inhibits protein, carbohydrate and lipid biosynthesis, as well as cell growth and proliferation. AMPK acts via direct phosphorylation of metabolic enzymes, and by longer-term effects via phosphorylation of transcription regulators. Also acts as a regulator of cellular polarity by remodeling the actin cytoskeleton; probably by indirectly activating myosin. Beta non-catalytic subunit acts as a scaffold on which the AMPK complex assembles, via its C-terminus that bridges alpha (PRKAA1 or PRKAA2) and gamma subunits (PRKAG1, PRKAG2 or PRKAG3).</text>
</comment>
<keyword evidence="5" id="KW-1185">Reference proteome</keyword>
<accession>A0A498SJ39</accession>
<dbReference type="PANTHER" id="PTHR47357">
    <property type="entry name" value="COP1-INTERACTIVE PROTEIN 1"/>
    <property type="match status" value="1"/>
</dbReference>
<dbReference type="Gene3D" id="2.60.40.10">
    <property type="entry name" value="Immunoglobulins"/>
    <property type="match status" value="1"/>
</dbReference>
<gene>
    <name evidence="4" type="ORF">NAV_LOCUS4769</name>
</gene>
<feature type="coiled-coil region" evidence="2">
    <location>
        <begin position="134"/>
        <end position="346"/>
    </location>
</feature>
<feature type="coiled-coil region" evidence="2">
    <location>
        <begin position="1057"/>
        <end position="1338"/>
    </location>
</feature>
<dbReference type="Gene3D" id="1.10.287.1490">
    <property type="match status" value="3"/>
</dbReference>
<reference evidence="4 5" key="1">
    <citation type="submission" date="2018-08" db="EMBL/GenBank/DDBJ databases">
        <authorList>
            <person name="Laetsch R D."/>
            <person name="Stevens L."/>
            <person name="Kumar S."/>
            <person name="Blaxter L. M."/>
        </authorList>
    </citation>
    <scope>NUCLEOTIDE SEQUENCE [LARGE SCALE GENOMIC DNA]</scope>
</reference>
<feature type="coiled-coil region" evidence="2">
    <location>
        <begin position="1550"/>
        <end position="1672"/>
    </location>
</feature>
<dbReference type="EMBL" id="UPTC01000753">
    <property type="protein sequence ID" value="VBB29978.1"/>
    <property type="molecule type" value="Genomic_DNA"/>
</dbReference>
<dbReference type="InterPro" id="IPR032640">
    <property type="entry name" value="AMPK1_CBM"/>
</dbReference>
<dbReference type="InterPro" id="IPR013783">
    <property type="entry name" value="Ig-like_fold"/>
</dbReference>
<proteinExistence type="predicted"/>
<feature type="coiled-coil region" evidence="2">
    <location>
        <begin position="746"/>
        <end position="831"/>
    </location>
</feature>
<dbReference type="GO" id="GO:0005856">
    <property type="term" value="C:cytoskeleton"/>
    <property type="evidence" value="ECO:0007669"/>
    <property type="project" value="TreeGrafter"/>
</dbReference>
<feature type="coiled-coil region" evidence="2">
    <location>
        <begin position="1380"/>
        <end position="1470"/>
    </location>
</feature>
<evidence type="ECO:0000313" key="4">
    <source>
        <dbReference type="EMBL" id="VBB29978.1"/>
    </source>
</evidence>
<organism evidence="4 5">
    <name type="scientific">Acanthocheilonema viteae</name>
    <name type="common">Filarial nematode worm</name>
    <name type="synonym">Dipetalonema viteae</name>
    <dbReference type="NCBI Taxonomy" id="6277"/>
    <lineage>
        <taxon>Eukaryota</taxon>
        <taxon>Metazoa</taxon>
        <taxon>Ecdysozoa</taxon>
        <taxon>Nematoda</taxon>
        <taxon>Chromadorea</taxon>
        <taxon>Rhabditida</taxon>
        <taxon>Spirurina</taxon>
        <taxon>Spiruromorpha</taxon>
        <taxon>Filarioidea</taxon>
        <taxon>Onchocercidae</taxon>
        <taxon>Acanthocheilonema</taxon>
    </lineage>
</organism>
<dbReference type="STRING" id="6277.A0A498SJ39"/>
<dbReference type="GO" id="GO:0005200">
    <property type="term" value="F:structural constituent of cytoskeleton"/>
    <property type="evidence" value="ECO:0007669"/>
    <property type="project" value="TreeGrafter"/>
</dbReference>
<name>A0A498SJ39_ACAVI</name>
<dbReference type="PANTHER" id="PTHR47357:SF1">
    <property type="entry name" value="SPINDLE POLE BODY COMPONENT 110"/>
    <property type="match status" value="1"/>
</dbReference>
<dbReference type="SUPFAM" id="SSF81296">
    <property type="entry name" value="E set domains"/>
    <property type="match status" value="1"/>
</dbReference>
<evidence type="ECO:0000313" key="5">
    <source>
        <dbReference type="Proteomes" id="UP000276991"/>
    </source>
</evidence>
<dbReference type="OrthoDB" id="5917859at2759"/>
<feature type="coiled-coil region" evidence="2">
    <location>
        <begin position="901"/>
        <end position="995"/>
    </location>
</feature>
<evidence type="ECO:0000256" key="2">
    <source>
        <dbReference type="SAM" id="Coils"/>
    </source>
</evidence>
<evidence type="ECO:0000259" key="3">
    <source>
        <dbReference type="Pfam" id="PF16561"/>
    </source>
</evidence>
<dbReference type="Pfam" id="PF16561">
    <property type="entry name" value="AMPK1_CBM"/>
    <property type="match status" value="1"/>
</dbReference>
<dbReference type="CDD" id="cd02859">
    <property type="entry name" value="E_set_AMPKbeta_like_N"/>
    <property type="match status" value="1"/>
</dbReference>
<feature type="coiled-coil region" evidence="2">
    <location>
        <begin position="493"/>
        <end position="527"/>
    </location>
</feature>
<evidence type="ECO:0000256" key="1">
    <source>
        <dbReference type="ARBA" id="ARBA00025180"/>
    </source>
</evidence>